<protein>
    <recommendedName>
        <fullName evidence="3">Retrotransposon gag domain-containing protein</fullName>
    </recommendedName>
</protein>
<dbReference type="PANTHER" id="PTHR37610:SF47">
    <property type="entry name" value="RETROTRANSPOSON COPIA-LIKE N-TERMINAL DOMAIN-CONTAINING PROTEIN"/>
    <property type="match status" value="1"/>
</dbReference>
<evidence type="ECO:0008006" key="3">
    <source>
        <dbReference type="Google" id="ProtNLM"/>
    </source>
</evidence>
<dbReference type="EMBL" id="QGNW01002417">
    <property type="protein sequence ID" value="RVW19927.1"/>
    <property type="molecule type" value="Genomic_DNA"/>
</dbReference>
<name>A0A438C9K5_VITVI</name>
<dbReference type="AlphaFoldDB" id="A0A438C9K5"/>
<gene>
    <name evidence="1" type="ORF">CK203_112973</name>
</gene>
<accession>A0A438C9K5</accession>
<evidence type="ECO:0000313" key="2">
    <source>
        <dbReference type="Proteomes" id="UP000288805"/>
    </source>
</evidence>
<dbReference type="PANTHER" id="PTHR37610">
    <property type="entry name" value="CCHC-TYPE DOMAIN-CONTAINING PROTEIN"/>
    <property type="match status" value="1"/>
</dbReference>
<sequence length="160" mass="18645">MYLIGATSRQQEEAILIKTWEAENAMIMSCLINFMDPKIIKTYMFVPTTREIWEAANKTYSNLSNSASVYEIATQIRNTKQGNTSVIPYNNTLKTLWQELGLFHDYEWHRAQDNEMFIKMVGKDPVFAFLVELNNELNEVWSRILGREILPSTHEVFSEV</sequence>
<comment type="caution">
    <text evidence="1">The sequence shown here is derived from an EMBL/GenBank/DDBJ whole genome shotgun (WGS) entry which is preliminary data.</text>
</comment>
<organism evidence="1 2">
    <name type="scientific">Vitis vinifera</name>
    <name type="common">Grape</name>
    <dbReference type="NCBI Taxonomy" id="29760"/>
    <lineage>
        <taxon>Eukaryota</taxon>
        <taxon>Viridiplantae</taxon>
        <taxon>Streptophyta</taxon>
        <taxon>Embryophyta</taxon>
        <taxon>Tracheophyta</taxon>
        <taxon>Spermatophyta</taxon>
        <taxon>Magnoliopsida</taxon>
        <taxon>eudicotyledons</taxon>
        <taxon>Gunneridae</taxon>
        <taxon>Pentapetalae</taxon>
        <taxon>rosids</taxon>
        <taxon>Vitales</taxon>
        <taxon>Vitaceae</taxon>
        <taxon>Viteae</taxon>
        <taxon>Vitis</taxon>
    </lineage>
</organism>
<evidence type="ECO:0000313" key="1">
    <source>
        <dbReference type="EMBL" id="RVW19927.1"/>
    </source>
</evidence>
<dbReference type="Proteomes" id="UP000288805">
    <property type="component" value="Unassembled WGS sequence"/>
</dbReference>
<reference evidence="1 2" key="1">
    <citation type="journal article" date="2018" name="PLoS Genet.">
        <title>Population sequencing reveals clonal diversity and ancestral inbreeding in the grapevine cultivar Chardonnay.</title>
        <authorList>
            <person name="Roach M.J."/>
            <person name="Johnson D.L."/>
            <person name="Bohlmann J."/>
            <person name="van Vuuren H.J."/>
            <person name="Jones S.J."/>
            <person name="Pretorius I.S."/>
            <person name="Schmidt S.A."/>
            <person name="Borneman A.R."/>
        </authorList>
    </citation>
    <scope>NUCLEOTIDE SEQUENCE [LARGE SCALE GENOMIC DNA]</scope>
    <source>
        <strain evidence="2">cv. Chardonnay</strain>
        <tissue evidence="1">Leaf</tissue>
    </source>
</reference>
<proteinExistence type="predicted"/>